<protein>
    <recommendedName>
        <fullName evidence="4">VanZ-like domain-containing protein</fullName>
    </recommendedName>
</protein>
<accession>A0A9D4A6E3</accession>
<keyword evidence="1" id="KW-1133">Transmembrane helix</keyword>
<keyword evidence="1" id="KW-0472">Membrane</keyword>
<dbReference type="PANTHER" id="PTHR35462">
    <property type="match status" value="1"/>
</dbReference>
<evidence type="ECO:0008006" key="4">
    <source>
        <dbReference type="Google" id="ProtNLM"/>
    </source>
</evidence>
<comment type="caution">
    <text evidence="2">The sequence shown here is derived from an EMBL/GenBank/DDBJ whole genome shotgun (WGS) entry which is preliminary data.</text>
</comment>
<evidence type="ECO:0000313" key="3">
    <source>
        <dbReference type="Proteomes" id="UP000828251"/>
    </source>
</evidence>
<name>A0A9D4A6E3_9ROSI</name>
<keyword evidence="1" id="KW-0812">Transmembrane</keyword>
<evidence type="ECO:0000313" key="2">
    <source>
        <dbReference type="EMBL" id="KAH1090893.1"/>
    </source>
</evidence>
<organism evidence="2 3">
    <name type="scientific">Gossypium stocksii</name>
    <dbReference type="NCBI Taxonomy" id="47602"/>
    <lineage>
        <taxon>Eukaryota</taxon>
        <taxon>Viridiplantae</taxon>
        <taxon>Streptophyta</taxon>
        <taxon>Embryophyta</taxon>
        <taxon>Tracheophyta</taxon>
        <taxon>Spermatophyta</taxon>
        <taxon>Magnoliopsida</taxon>
        <taxon>eudicotyledons</taxon>
        <taxon>Gunneridae</taxon>
        <taxon>Pentapetalae</taxon>
        <taxon>rosids</taxon>
        <taxon>malvids</taxon>
        <taxon>Malvales</taxon>
        <taxon>Malvaceae</taxon>
        <taxon>Malvoideae</taxon>
        <taxon>Gossypium</taxon>
    </lineage>
</organism>
<reference evidence="2 3" key="1">
    <citation type="journal article" date="2021" name="Plant Biotechnol. J.">
        <title>Multi-omics assisted identification of the key and species-specific regulatory components of drought-tolerant mechanisms in Gossypium stocksii.</title>
        <authorList>
            <person name="Yu D."/>
            <person name="Ke L."/>
            <person name="Zhang D."/>
            <person name="Wu Y."/>
            <person name="Sun Y."/>
            <person name="Mei J."/>
            <person name="Sun J."/>
            <person name="Sun Y."/>
        </authorList>
    </citation>
    <scope>NUCLEOTIDE SEQUENCE [LARGE SCALE GENOMIC DNA]</scope>
    <source>
        <strain evidence="3">cv. E1</strain>
        <tissue evidence="2">Leaf</tissue>
    </source>
</reference>
<feature type="transmembrane region" description="Helical" evidence="1">
    <location>
        <begin position="16"/>
        <end position="33"/>
    </location>
</feature>
<keyword evidence="3" id="KW-1185">Reference proteome</keyword>
<proteinExistence type="predicted"/>
<dbReference type="AlphaFoldDB" id="A0A9D4A6E3"/>
<feature type="transmembrane region" description="Helical" evidence="1">
    <location>
        <begin position="40"/>
        <end position="59"/>
    </location>
</feature>
<dbReference type="EMBL" id="JAIQCV010000006">
    <property type="protein sequence ID" value="KAH1090893.1"/>
    <property type="molecule type" value="Genomic_DNA"/>
</dbReference>
<dbReference type="Proteomes" id="UP000828251">
    <property type="component" value="Unassembled WGS sequence"/>
</dbReference>
<sequence length="115" mass="12753">MNNDDDQDPWLAPDKLYHFLFCFFLTLFFSALASLSRYHFLRSHSTWVGSILSLLAGAAKEAADQLGFFPSAGASARDALADLLGVLVAAMALSLWNRLRRSRPDSGHTRRVLPV</sequence>
<dbReference type="OrthoDB" id="772152at2759"/>
<gene>
    <name evidence="2" type="ORF">J1N35_018150</name>
</gene>
<feature type="transmembrane region" description="Helical" evidence="1">
    <location>
        <begin position="79"/>
        <end position="96"/>
    </location>
</feature>
<dbReference type="PANTHER" id="PTHR35462:SF2">
    <property type="entry name" value="TRANSMEMBRANE PROTEIN"/>
    <property type="match status" value="1"/>
</dbReference>
<evidence type="ECO:0000256" key="1">
    <source>
        <dbReference type="SAM" id="Phobius"/>
    </source>
</evidence>